<dbReference type="Pfam" id="PF08245">
    <property type="entry name" value="Mur_ligase_M"/>
    <property type="match status" value="1"/>
</dbReference>
<comment type="catalytic activity">
    <reaction evidence="13">
        <text>UDP-N-acetyl-alpha-D-muramate + L-alanine + ATP = UDP-N-acetyl-alpha-D-muramoyl-L-alanine + ADP + phosphate + H(+)</text>
        <dbReference type="Rhea" id="RHEA:23372"/>
        <dbReference type="ChEBI" id="CHEBI:15378"/>
        <dbReference type="ChEBI" id="CHEBI:30616"/>
        <dbReference type="ChEBI" id="CHEBI:43474"/>
        <dbReference type="ChEBI" id="CHEBI:57972"/>
        <dbReference type="ChEBI" id="CHEBI:70757"/>
        <dbReference type="ChEBI" id="CHEBI:83898"/>
        <dbReference type="ChEBI" id="CHEBI:456216"/>
        <dbReference type="EC" id="6.3.2.8"/>
    </reaction>
</comment>
<dbReference type="SUPFAM" id="SSF51984">
    <property type="entry name" value="MurCD N-terminal domain"/>
    <property type="match status" value="1"/>
</dbReference>
<dbReference type="EC" id="6.3.2.8" evidence="3 14"/>
<keyword evidence="12" id="KW-0961">Cell wall biogenesis/degradation</keyword>
<sequence length="489" mass="53578">MGMTKVKFPISDFQFSKGKRAHLIGIKGVAMTALAQILQARGVLITGSDGPEHFFTDAILKKLGIKYAQKFSPENIPADVDVVISSAAYLHAGQSLDNVEVSAALKRALPTFSYPQIMSALTQEYRTIGIAGSHGKSTTTAMAGWMLEKCKTDPTVLVGSRVNKWGMNSRIGKSDLFVVEADEYREAFLRYALSGAVITSIDYDHPDYFKTKATYNRAYKRLVNNLVKQSSKEPPAFLVACGDDVKVRQLAVYAKQKNVRVLTYGFAKSNDLVLQDGGVSRGQQLFHASFNGEQFSGSIPFVGKQYVLNSGATVAVAAMLGLDINRAVRSLADFPGIARRFELVYHGPTQTKNGPTRKKFGEAIIIDDYAHHPTAINITLEGIRAMYPTKRIVAVFQPHMFSRTQVLLKEFANSFTSADEVGIMEIYPSAREVSGPIDGRVLASEVSKQHPKVTYLPTIASGKKYLEKNSRKNTVIVLMGAGNVCDIVD</sequence>
<keyword evidence="4" id="KW-0963">Cytoplasm</keyword>
<evidence type="ECO:0000256" key="3">
    <source>
        <dbReference type="ARBA" id="ARBA00012211"/>
    </source>
</evidence>
<evidence type="ECO:0000256" key="14">
    <source>
        <dbReference type="NCBIfam" id="TIGR01082"/>
    </source>
</evidence>
<feature type="domain" description="Mur ligase central" evidence="17">
    <location>
        <begin position="130"/>
        <end position="317"/>
    </location>
</feature>
<dbReference type="AlphaFoldDB" id="A0A2H0UK17"/>
<reference evidence="19" key="1">
    <citation type="submission" date="2017-09" db="EMBL/GenBank/DDBJ databases">
        <title>Depth-based differentiation of microbial function through sediment-hosted aquifers and enrichment of novel symbionts in the deep terrestrial subsurface.</title>
        <authorList>
            <person name="Probst A.J."/>
            <person name="Ladd B."/>
            <person name="Jarett J.K."/>
            <person name="Geller-Mcgrath D.E."/>
            <person name="Sieber C.M.K."/>
            <person name="Emerson J.B."/>
            <person name="Anantharaman K."/>
            <person name="Thomas B.C."/>
            <person name="Malmstrom R."/>
            <person name="Stieglmeier M."/>
            <person name="Klingl A."/>
            <person name="Woyke T."/>
            <person name="Ryan C.M."/>
            <person name="Banfield J.F."/>
        </authorList>
    </citation>
    <scope>NUCLEOTIDE SEQUENCE [LARGE SCALE GENOMIC DNA]</scope>
</reference>
<evidence type="ECO:0000256" key="10">
    <source>
        <dbReference type="ARBA" id="ARBA00022984"/>
    </source>
</evidence>
<dbReference type="Gene3D" id="3.40.50.720">
    <property type="entry name" value="NAD(P)-binding Rossmann-like Domain"/>
    <property type="match status" value="1"/>
</dbReference>
<dbReference type="InterPro" id="IPR036565">
    <property type="entry name" value="Mur-like_cat_sf"/>
</dbReference>
<evidence type="ECO:0000256" key="12">
    <source>
        <dbReference type="ARBA" id="ARBA00023316"/>
    </source>
</evidence>
<dbReference type="SUPFAM" id="SSF53623">
    <property type="entry name" value="MurD-like peptide ligases, catalytic domain"/>
    <property type="match status" value="1"/>
</dbReference>
<organism evidence="18 19">
    <name type="scientific">Candidatus Harrisonbacteria bacterium CG10_big_fil_rev_8_21_14_0_10_49_15</name>
    <dbReference type="NCBI Taxonomy" id="1974587"/>
    <lineage>
        <taxon>Bacteria</taxon>
        <taxon>Candidatus Harrisoniibacteriota</taxon>
    </lineage>
</organism>
<dbReference type="GO" id="GO:0051301">
    <property type="term" value="P:cell division"/>
    <property type="evidence" value="ECO:0007669"/>
    <property type="project" value="UniProtKB-KW"/>
</dbReference>
<dbReference type="GO" id="GO:0005524">
    <property type="term" value="F:ATP binding"/>
    <property type="evidence" value="ECO:0007669"/>
    <property type="project" value="UniProtKB-KW"/>
</dbReference>
<comment type="subcellular location">
    <subcellularLocation>
        <location evidence="1">Cytoplasm</location>
    </subcellularLocation>
</comment>
<gene>
    <name evidence="18" type="primary">murC</name>
    <name evidence="18" type="ORF">COU11_04450</name>
</gene>
<dbReference type="PANTHER" id="PTHR43445:SF3">
    <property type="entry name" value="UDP-N-ACETYLMURAMATE--L-ALANINE LIGASE"/>
    <property type="match status" value="1"/>
</dbReference>
<keyword evidence="8" id="KW-0067">ATP-binding</keyword>
<name>A0A2H0UK17_9BACT</name>
<dbReference type="SUPFAM" id="SSF53244">
    <property type="entry name" value="MurD-like peptide ligases, peptide-binding domain"/>
    <property type="match status" value="1"/>
</dbReference>
<accession>A0A2H0UK17</accession>
<dbReference type="GO" id="GO:0009252">
    <property type="term" value="P:peptidoglycan biosynthetic process"/>
    <property type="evidence" value="ECO:0007669"/>
    <property type="project" value="UniProtKB-UniRule"/>
</dbReference>
<dbReference type="GO" id="GO:0008360">
    <property type="term" value="P:regulation of cell shape"/>
    <property type="evidence" value="ECO:0007669"/>
    <property type="project" value="UniProtKB-KW"/>
</dbReference>
<evidence type="ECO:0000256" key="8">
    <source>
        <dbReference type="ARBA" id="ARBA00022840"/>
    </source>
</evidence>
<evidence type="ECO:0000256" key="7">
    <source>
        <dbReference type="ARBA" id="ARBA00022741"/>
    </source>
</evidence>
<dbReference type="InterPro" id="IPR000713">
    <property type="entry name" value="Mur_ligase_N"/>
</dbReference>
<evidence type="ECO:0000313" key="18">
    <source>
        <dbReference type="EMBL" id="PIR86730.1"/>
    </source>
</evidence>
<dbReference type="GO" id="GO:0071555">
    <property type="term" value="P:cell wall organization"/>
    <property type="evidence" value="ECO:0007669"/>
    <property type="project" value="UniProtKB-KW"/>
</dbReference>
<evidence type="ECO:0000259" key="17">
    <source>
        <dbReference type="Pfam" id="PF08245"/>
    </source>
</evidence>
<feature type="domain" description="Mur ligase N-terminal catalytic" evidence="15">
    <location>
        <begin position="21"/>
        <end position="125"/>
    </location>
</feature>
<evidence type="ECO:0000259" key="16">
    <source>
        <dbReference type="Pfam" id="PF02875"/>
    </source>
</evidence>
<proteinExistence type="predicted"/>
<keyword evidence="6" id="KW-0132">Cell division</keyword>
<dbReference type="EMBL" id="PFBD01000028">
    <property type="protein sequence ID" value="PIR86730.1"/>
    <property type="molecule type" value="Genomic_DNA"/>
</dbReference>
<keyword evidence="10" id="KW-0573">Peptidoglycan synthesis</keyword>
<evidence type="ECO:0000256" key="1">
    <source>
        <dbReference type="ARBA" id="ARBA00004496"/>
    </source>
</evidence>
<dbReference type="NCBIfam" id="TIGR01082">
    <property type="entry name" value="murC"/>
    <property type="match status" value="1"/>
</dbReference>
<dbReference type="Gene3D" id="3.40.1190.10">
    <property type="entry name" value="Mur-like, catalytic domain"/>
    <property type="match status" value="1"/>
</dbReference>
<keyword evidence="5 18" id="KW-0436">Ligase</keyword>
<evidence type="ECO:0000256" key="9">
    <source>
        <dbReference type="ARBA" id="ARBA00022960"/>
    </source>
</evidence>
<feature type="domain" description="Mur ligase C-terminal" evidence="16">
    <location>
        <begin position="362"/>
        <end position="482"/>
    </location>
</feature>
<evidence type="ECO:0000256" key="4">
    <source>
        <dbReference type="ARBA" id="ARBA00022490"/>
    </source>
</evidence>
<dbReference type="Pfam" id="PF02875">
    <property type="entry name" value="Mur_ligase_C"/>
    <property type="match status" value="1"/>
</dbReference>
<dbReference type="Gene3D" id="3.90.190.20">
    <property type="entry name" value="Mur ligase, C-terminal domain"/>
    <property type="match status" value="1"/>
</dbReference>
<evidence type="ECO:0000313" key="19">
    <source>
        <dbReference type="Proteomes" id="UP000229526"/>
    </source>
</evidence>
<dbReference type="GO" id="GO:0005737">
    <property type="term" value="C:cytoplasm"/>
    <property type="evidence" value="ECO:0007669"/>
    <property type="project" value="UniProtKB-SubCell"/>
</dbReference>
<keyword evidence="7" id="KW-0547">Nucleotide-binding</keyword>
<keyword evidence="11" id="KW-0131">Cell cycle</keyword>
<dbReference type="InterPro" id="IPR004101">
    <property type="entry name" value="Mur_ligase_C"/>
</dbReference>
<keyword evidence="9" id="KW-0133">Cell shape</keyword>
<dbReference type="InterPro" id="IPR013221">
    <property type="entry name" value="Mur_ligase_cen"/>
</dbReference>
<comment type="caution">
    <text evidence="18">The sequence shown here is derived from an EMBL/GenBank/DDBJ whole genome shotgun (WGS) entry which is preliminary data.</text>
</comment>
<evidence type="ECO:0000256" key="6">
    <source>
        <dbReference type="ARBA" id="ARBA00022618"/>
    </source>
</evidence>
<dbReference type="PANTHER" id="PTHR43445">
    <property type="entry name" value="UDP-N-ACETYLMURAMATE--L-ALANINE LIGASE-RELATED"/>
    <property type="match status" value="1"/>
</dbReference>
<dbReference type="InterPro" id="IPR036615">
    <property type="entry name" value="Mur_ligase_C_dom_sf"/>
</dbReference>
<comment type="pathway">
    <text evidence="2">Cell wall biogenesis; peptidoglycan biosynthesis.</text>
</comment>
<dbReference type="GO" id="GO:0008763">
    <property type="term" value="F:UDP-N-acetylmuramate-L-alanine ligase activity"/>
    <property type="evidence" value="ECO:0007669"/>
    <property type="project" value="UniProtKB-UniRule"/>
</dbReference>
<dbReference type="Proteomes" id="UP000229526">
    <property type="component" value="Unassembled WGS sequence"/>
</dbReference>
<dbReference type="InterPro" id="IPR050061">
    <property type="entry name" value="MurCDEF_pg_biosynth"/>
</dbReference>
<evidence type="ECO:0000256" key="5">
    <source>
        <dbReference type="ARBA" id="ARBA00022598"/>
    </source>
</evidence>
<dbReference type="UniPathway" id="UPA00219"/>
<dbReference type="InterPro" id="IPR005758">
    <property type="entry name" value="UDP-N-AcMur_Ala_ligase_MurC"/>
</dbReference>
<dbReference type="Pfam" id="PF01225">
    <property type="entry name" value="Mur_ligase"/>
    <property type="match status" value="1"/>
</dbReference>
<protein>
    <recommendedName>
        <fullName evidence="3 14">UDP-N-acetylmuramate--L-alanine ligase</fullName>
        <ecNumber evidence="3 14">6.3.2.8</ecNumber>
    </recommendedName>
</protein>
<evidence type="ECO:0000256" key="13">
    <source>
        <dbReference type="ARBA" id="ARBA00047833"/>
    </source>
</evidence>
<evidence type="ECO:0000256" key="11">
    <source>
        <dbReference type="ARBA" id="ARBA00023306"/>
    </source>
</evidence>
<evidence type="ECO:0000256" key="2">
    <source>
        <dbReference type="ARBA" id="ARBA00004752"/>
    </source>
</evidence>
<evidence type="ECO:0000259" key="15">
    <source>
        <dbReference type="Pfam" id="PF01225"/>
    </source>
</evidence>